<comment type="caution">
    <text evidence="1">The sequence shown here is derived from an EMBL/GenBank/DDBJ whole genome shotgun (WGS) entry which is preliminary data.</text>
</comment>
<dbReference type="InterPro" id="IPR052338">
    <property type="entry name" value="Transposase_5"/>
</dbReference>
<evidence type="ECO:0000313" key="2">
    <source>
        <dbReference type="Proteomes" id="UP001432322"/>
    </source>
</evidence>
<keyword evidence="2" id="KW-1185">Reference proteome</keyword>
<feature type="non-terminal residue" evidence="1">
    <location>
        <position position="1"/>
    </location>
</feature>
<dbReference type="PANTHER" id="PTHR23022">
    <property type="entry name" value="TRANSPOSABLE ELEMENT-RELATED"/>
    <property type="match status" value="1"/>
</dbReference>
<dbReference type="AlphaFoldDB" id="A0AAV5UQF5"/>
<dbReference type="InterPro" id="IPR036397">
    <property type="entry name" value="RNaseH_sf"/>
</dbReference>
<organism evidence="1 2">
    <name type="scientific">Pristionchus fissidentatus</name>
    <dbReference type="NCBI Taxonomy" id="1538716"/>
    <lineage>
        <taxon>Eukaryota</taxon>
        <taxon>Metazoa</taxon>
        <taxon>Ecdysozoa</taxon>
        <taxon>Nematoda</taxon>
        <taxon>Chromadorea</taxon>
        <taxon>Rhabditida</taxon>
        <taxon>Rhabditina</taxon>
        <taxon>Diplogasteromorpha</taxon>
        <taxon>Diplogasteroidea</taxon>
        <taxon>Neodiplogasteridae</taxon>
        <taxon>Pristionchus</taxon>
    </lineage>
</organism>
<dbReference type="PANTHER" id="PTHR23022:SF135">
    <property type="entry name" value="SI:DKEY-77F5.3"/>
    <property type="match status" value="1"/>
</dbReference>
<reference evidence="1" key="1">
    <citation type="submission" date="2023-10" db="EMBL/GenBank/DDBJ databases">
        <title>Genome assembly of Pristionchus species.</title>
        <authorList>
            <person name="Yoshida K."/>
            <person name="Sommer R.J."/>
        </authorList>
    </citation>
    <scope>NUCLEOTIDE SEQUENCE</scope>
    <source>
        <strain evidence="1">RS5133</strain>
    </source>
</reference>
<sequence>FRVSRKIGKIQRLPRDELQVLRDRGLSYARISEVMMEKRNYRISPTTVRRFLLCKGRKKKPYSPRSVPEHLHSQVKELVDGLYEEESTRTTNDVIKQVFEKMNLQVKRDVIAQIRSELGLRKFRVRYGHAVRIVNRLLRIIYIEAKQEQGEQFLHHSFSDESYVQLGKNSQSCFVKSRAASIKAAPKHVAKVLVWGAISVRGPSPCIILSGKDAIIDSPKYQKILHEKYVKWNRVTFGGIGVLVQDAAPCHVSRSCRLYFERAGISQLIGHVQVKMQQVLEKRGEPCPD</sequence>
<dbReference type="Gene3D" id="3.30.420.10">
    <property type="entry name" value="Ribonuclease H-like superfamily/Ribonuclease H"/>
    <property type="match status" value="1"/>
</dbReference>
<dbReference type="EMBL" id="BTSY01000001">
    <property type="protein sequence ID" value="GMT08807.1"/>
    <property type="molecule type" value="Genomic_DNA"/>
</dbReference>
<name>A0AAV5UQF5_9BILA</name>
<gene>
    <name evidence="1" type="ORF">PFISCL1PPCAC_104</name>
</gene>
<evidence type="ECO:0000313" key="1">
    <source>
        <dbReference type="EMBL" id="GMT08807.1"/>
    </source>
</evidence>
<dbReference type="Proteomes" id="UP001432322">
    <property type="component" value="Unassembled WGS sequence"/>
</dbReference>
<protein>
    <recommendedName>
        <fullName evidence="3">Transposase</fullName>
    </recommendedName>
</protein>
<evidence type="ECO:0008006" key="3">
    <source>
        <dbReference type="Google" id="ProtNLM"/>
    </source>
</evidence>
<proteinExistence type="predicted"/>
<accession>A0AAV5UQF5</accession>
<dbReference type="GO" id="GO:0003676">
    <property type="term" value="F:nucleic acid binding"/>
    <property type="evidence" value="ECO:0007669"/>
    <property type="project" value="InterPro"/>
</dbReference>